<dbReference type="SUPFAM" id="SSF52374">
    <property type="entry name" value="Nucleotidylyl transferase"/>
    <property type="match status" value="1"/>
</dbReference>
<reference evidence="2 3" key="1">
    <citation type="submission" date="2013-02" db="EMBL/GenBank/DDBJ databases">
        <title>The Genome Sequence of Plasmodium inui San Antonio 1.</title>
        <authorList>
            <consortium name="The Broad Institute Genome Sequencing Platform"/>
            <consortium name="The Broad Institute Genome Sequencing Center for Infectious Disease"/>
            <person name="Neafsey D."/>
            <person name="Cheeseman I."/>
            <person name="Volkman S."/>
            <person name="Adams J."/>
            <person name="Walker B."/>
            <person name="Young S.K."/>
            <person name="Zeng Q."/>
            <person name="Gargeya S."/>
            <person name="Fitzgerald M."/>
            <person name="Haas B."/>
            <person name="Abouelleil A."/>
            <person name="Alvarado L."/>
            <person name="Arachchi H.M."/>
            <person name="Berlin A.M."/>
            <person name="Chapman S.B."/>
            <person name="Dewar J."/>
            <person name="Goldberg J."/>
            <person name="Griggs A."/>
            <person name="Gujja S."/>
            <person name="Hansen M."/>
            <person name="Howarth C."/>
            <person name="Imamovic A."/>
            <person name="Larimer J."/>
            <person name="McCowan C."/>
            <person name="Murphy C."/>
            <person name="Neiman D."/>
            <person name="Pearson M."/>
            <person name="Priest M."/>
            <person name="Roberts A."/>
            <person name="Saif S."/>
            <person name="Shea T."/>
            <person name="Sisk P."/>
            <person name="Sykes S."/>
            <person name="Wortman J."/>
            <person name="Nusbaum C."/>
            <person name="Birren B."/>
        </authorList>
    </citation>
    <scope>NUCLEOTIDE SEQUENCE [LARGE SCALE GENOMIC DNA]</scope>
    <source>
        <strain evidence="2 3">San Antonio 1</strain>
    </source>
</reference>
<feature type="region of interest" description="Disordered" evidence="1">
    <location>
        <begin position="210"/>
        <end position="258"/>
    </location>
</feature>
<feature type="compositionally biased region" description="Polar residues" evidence="1">
    <location>
        <begin position="1003"/>
        <end position="1014"/>
    </location>
</feature>
<gene>
    <name evidence="2" type="ORF">C922_03015</name>
</gene>
<feature type="region of interest" description="Disordered" evidence="1">
    <location>
        <begin position="848"/>
        <end position="891"/>
    </location>
</feature>
<organism evidence="2 3">
    <name type="scientific">Plasmodium inui San Antonio 1</name>
    <dbReference type="NCBI Taxonomy" id="1237626"/>
    <lineage>
        <taxon>Eukaryota</taxon>
        <taxon>Sar</taxon>
        <taxon>Alveolata</taxon>
        <taxon>Apicomplexa</taxon>
        <taxon>Aconoidasida</taxon>
        <taxon>Haemosporida</taxon>
        <taxon>Plasmodiidae</taxon>
        <taxon>Plasmodium</taxon>
        <taxon>Plasmodium (Plasmodium)</taxon>
    </lineage>
</organism>
<dbReference type="GeneID" id="20038289"/>
<name>W7A4M9_9APIC</name>
<dbReference type="Gene3D" id="3.40.50.620">
    <property type="entry name" value="HUPs"/>
    <property type="match status" value="1"/>
</dbReference>
<evidence type="ECO:0000313" key="2">
    <source>
        <dbReference type="EMBL" id="EUD66690.1"/>
    </source>
</evidence>
<dbReference type="Proteomes" id="UP000030640">
    <property type="component" value="Unassembled WGS sequence"/>
</dbReference>
<accession>W7A4M9</accession>
<keyword evidence="3" id="KW-1185">Reference proteome</keyword>
<dbReference type="RefSeq" id="XP_008816831.1">
    <property type="nucleotide sequence ID" value="XM_008818609.1"/>
</dbReference>
<feature type="compositionally biased region" description="Basic and acidic residues" evidence="1">
    <location>
        <begin position="1015"/>
        <end position="1029"/>
    </location>
</feature>
<sequence>MGENTSYENGFLIFEDYNFVTYTKRRGRRVDWHEKKQHLHNFTVSAYLYKPLQNCNLSLVSNSANLRRATENKLFKRVQQNIKWLIKFIIRIKRRVRNIYLFVKFVSSKCILKLSTFYYLKYIVEKIYDEKLETSVRVVLPVSDLHKLYTFVYHQNFCFMNYYKKFLSRRDARQLRRFYCPVVVLNGPNRALTIPYERVYGRDVVKMGIREGRSPKNSPNTDKSRSGRNSPKGETRPNPNKPQRGSVTTKTHQRKSIKIKKEKIKRVIGKNLHTSDIGLFAGTFDKMHFGHILLLFYSIFLTKKFYYVGLYNNKNINKKKYAQEIDDLKLRIYNISDVLFLIKNVYQVEFSFLNFEHIMPFIKIKNSHRILFQIMMNQKNELLVGHRQGGYRKCEASTPHRIEATPVNTCTTKRRYLEKYLSRRSKKRCVTQSSEKTYQGVHHFGTNEMKKRIEKYLLFHVGIVKAKRCKQKDNKIIVLKRIHDPFSFAVDIKDLYCLTMSKESEANGYNLVNKRKLQKGNESAHSNKRPRGGRISPDQKCEKCKQINIEPNGVITLLEKPRTSLNIFDTINLGDGEKISSTLVREENIFLKKKKFAKFLRHFVDACLFFHIDHFLIQMYADIFLHKNGRTPFKNLYINKVKDYFCKGERSKWETQGSCKSGGHKRGHKSGRKMDHFIVNDFFRNLFVLLSFFVNHFTYLESRTHDKIQLFVKISIALSFFFYNNMILLLVKEKEALINQNFRSNHKNVEQRISMFHTCDDKALRIYVHNVEEPLLEEVLNQILVWTLSLISLSVLCKFYHSEILPRVKRGKSVPARKSARCRKFAPLGNAAKKILIAKEPALHPPVTPRNNRFVRSVPQCNPHRGPDKLSKEDSRHREEKEQFQKPAHGGSSLRKMNYDAYFYNYWKNRGLHKRGPIVTPYTLFNHSLTRRFKMRNSLLRHNPYIARAVGFSGMALGGEAIPCSEKPAVKSVSRACGSNCADGRQYEDGTHYLDESHRPQKSHSGANGSSTRVSIDKPEGDTQAEARQDEVYHGLSLKRERTILNNLYKIKIRSEEDAPSWINKMTDKEIENYVRGKKTKTRSYHNERYTSLMQININNGQESFPFRKVLIYKYLDSYFISFFSYYIIKHMGLNQCVKGTHIEYKKIHHLLFLLLVHFEKHIEMVVNSFLKRTWELKPKRRKHPFDPYVLYQKRYSLIHRYFAMNLSPLNNYDLDFERKYDFKKSDTTFADTPFHIKIRNWGCPKGGIPGKACKFANQLSVLTFYNTIFQSILTHENYYYPFFASLNYLYLDNT</sequence>
<evidence type="ECO:0000313" key="3">
    <source>
        <dbReference type="Proteomes" id="UP000030640"/>
    </source>
</evidence>
<evidence type="ECO:0008006" key="4">
    <source>
        <dbReference type="Google" id="ProtNLM"/>
    </source>
</evidence>
<dbReference type="InterPro" id="IPR014729">
    <property type="entry name" value="Rossmann-like_a/b/a_fold"/>
</dbReference>
<feature type="compositionally biased region" description="Basic and acidic residues" evidence="1">
    <location>
        <begin position="865"/>
        <end position="884"/>
    </location>
</feature>
<feature type="region of interest" description="Disordered" evidence="1">
    <location>
        <begin position="994"/>
        <end position="1029"/>
    </location>
</feature>
<protein>
    <recommendedName>
        <fullName evidence="4">Phosphopantetheine adenylyltransferase</fullName>
    </recommendedName>
</protein>
<feature type="compositionally biased region" description="Polar residues" evidence="1">
    <location>
        <begin position="237"/>
        <end position="250"/>
    </location>
</feature>
<dbReference type="VEuPathDB" id="PlasmoDB:C922_03015"/>
<evidence type="ECO:0000256" key="1">
    <source>
        <dbReference type="SAM" id="MobiDB-lite"/>
    </source>
</evidence>
<dbReference type="EMBL" id="KI965470">
    <property type="protein sequence ID" value="EUD66690.1"/>
    <property type="molecule type" value="Genomic_DNA"/>
</dbReference>
<dbReference type="OrthoDB" id="330671at2759"/>
<proteinExistence type="predicted"/>
<feature type="region of interest" description="Disordered" evidence="1">
    <location>
        <begin position="517"/>
        <end position="538"/>
    </location>
</feature>